<feature type="compositionally biased region" description="Low complexity" evidence="1">
    <location>
        <begin position="1591"/>
        <end position="1602"/>
    </location>
</feature>
<evidence type="ECO:0000313" key="2">
    <source>
        <dbReference type="EMBL" id="PNI28616.1"/>
    </source>
</evidence>
<feature type="compositionally biased region" description="Basic residues" evidence="1">
    <location>
        <begin position="1628"/>
        <end position="1639"/>
    </location>
</feature>
<feature type="region of interest" description="Disordered" evidence="1">
    <location>
        <begin position="1179"/>
        <end position="1287"/>
    </location>
</feature>
<dbReference type="PANTHER" id="PTHR33888">
    <property type="entry name" value="RIKEN CDNA 4932415D10 GENE"/>
    <property type="match status" value="1"/>
</dbReference>
<name>A0A2J8K0R3_PANTR</name>
<evidence type="ECO:0000256" key="1">
    <source>
        <dbReference type="SAM" id="MobiDB-lite"/>
    </source>
</evidence>
<feature type="region of interest" description="Disordered" evidence="1">
    <location>
        <begin position="1046"/>
        <end position="1066"/>
    </location>
</feature>
<sequence length="1920" mass="216418">MELTPGAQQQGINYQELTSGWQDVKSMMLAPEPTRKFPSGPLLTSVRFSNLSPESQQQDVKSLEFTVEPKLQSVKHVKLSSVSLQQTIKSVELAPGSLLQRVKYGEQTPRTNYQIMESSELIPRPGHQFAKYAEMIPQPKYQIPKSANLISIPIYHATESSEMAQGLAYKGIDTVEKSVGLTPKLTGRAKESLGMLLQPDLQVPKFVDLTPMVRDQGSKFLGLTPEKSYQILETMELLSQPRPQVKDVGELYMKPLQQTVEYEGITPELKHYFTEAMGLTAEARIQANEFFGMTPKPTSQATGFAERSPRLCPQNLECVEVISEKRLQGEESVVLIPKSLHHIPDSASRMTPGLGHRVPESVELTSKSGVQVEKTLQLTPKPQHHVGSPGIISGLGHQVPESVNLTCKQWLQREESSEVPLKQTSQVIGHEESVELTSEARQHREVSMGLTKSKNQSMKSPGTTPGPLGRIVEFMRISPEPLDQVTESARTQLQVAQSEEVILVDVPKVVQSVKVTPGPPFQIVKSVTIPRPTPQMVEYIELTPKLQHVRPSEHHAGPCLQDVKSTKLITKPKHQILETVELTGFQIVKTMLIPGPSLQIVKSEELAPGPIPQVVEPIGVALESGIEAINCVDLLPRPHLQELIVPAELTPRPCIQVKSEELTSPQTSPFEEHTILTHKQGLQAVKSTVIKTEPPKVMETEDLNLGHVCQNRDCQKLTSEELQVGTDFSRFLQSSSTTLISSSVRTASELGGLWDSGIQEVSRALDIKNPGTDILQPEETYIDPTMIQSLTFPLALHNQSSDKTANIVENPCPEILGVDVISKETTKRKQMEELENSLQRHLPQSWRSRSRTFQAASGVQKGLIKSFSGKQHNVWESHAWKQRLPRKYLSTMLMLGNILGTTMERKLCSQTSLAERATADTCQSIQNLFGIPAELMEPSQSLPEKGPVTISQPSVVKNYIQRHTFYHGRKKRMALRIWTRGSTSSIIQQYSGTRVRIKKTNSRFSGISQDVIQHMPVSCAGGQLPVLVKSESSLSIFYDREDLVPMEESEDSQSDSQTRISESQHSLKPNYLSQAKTDFSEQFQLLQDLQLKIAAKLLRSQIPPDVPPPLASGLVLKYPICLQCGRCSGLNCHHKLQTTSGPYLLIYPQLHLVRTPEGHGEIRLHLGFRLRIGKRPQVSKYRERDRTVIRRSPISPSQRKAKIYTQASKSPTSTVDLQSGPSQSPAPVQVYIRRGQRSSPDLVEKTKTRAPGHYEFTQVHNLPESDSESTQNEKRAKVRTKKTSDSKYPMKRITKGLRKHRKFYTNSRTTIESPSRELAAHLRRKRIGATQTSTASLKRQPKKPSQPKFMQLLFQSLKRAFQTAHRVIASVGRKPVDGTRPDNLWASKNYYPKQNARDYCLPSSIKREKRSADKLTPAGSTIKQEDILWGGTVQCRSAQQPRRAYSFQPRPLRLPKPTDSQSGIAFQTASVGQPLRTVQKDSSSRSKKNFYRNETSSQESKNLSTPGTRVQARGRILPGSSVKRTWHRHLKDKLTHKEHNHPSFYRERTRHNPSWRNHRSPSERSQRSSLERRHHSPSQRSHRGPSRKNHSSPSERSWHSPSQRNHCSPPERSCHSLSERGLHSPSQRSHRGPSQRRHHSPSERSHRSPSERSHRSPSQRSHRGPSEGSHRSPSKRSHRGPARRSHRSPSERSHQSPSERRHHSPSERSHHSPSERSHHSPSERSHHSPSERSHHSPSERRHHSSLERSRHSLLESSHRSPSERRSHRSFERSHRRISERSHSPSEKSHLSPLERSRCSPSERRGHSSSGKTCHSPSERSHRSPSGMRQGRTSERSHRSSCERTRHSPSEMRPGRPSGRNHCSPSERSQRSPLKEGLKYSFPGERPSHSLSRDFKNQTTLLGTTHKNPKAGQVWRPEATR</sequence>
<feature type="region of interest" description="Disordered" evidence="1">
    <location>
        <begin position="1439"/>
        <end position="1920"/>
    </location>
</feature>
<feature type="compositionally biased region" description="Polar residues" evidence="1">
    <location>
        <begin position="1458"/>
        <end position="1471"/>
    </location>
</feature>
<feature type="compositionally biased region" description="Basic and acidic residues" evidence="1">
    <location>
        <begin position="1688"/>
        <end position="1805"/>
    </location>
</feature>
<feature type="compositionally biased region" description="Basic residues" evidence="1">
    <location>
        <begin position="1672"/>
        <end position="1687"/>
    </location>
</feature>
<evidence type="ECO:0000313" key="3">
    <source>
        <dbReference type="Proteomes" id="UP000236370"/>
    </source>
</evidence>
<feature type="compositionally biased region" description="Basic and acidic residues" evidence="1">
    <location>
        <begin position="1885"/>
        <end position="1895"/>
    </location>
</feature>
<feature type="compositionally biased region" description="Basic residues" evidence="1">
    <location>
        <begin position="1548"/>
        <end position="1559"/>
    </location>
</feature>
<feature type="region of interest" description="Disordered" evidence="1">
    <location>
        <begin position="1327"/>
        <end position="1346"/>
    </location>
</feature>
<feature type="compositionally biased region" description="Polar residues" evidence="1">
    <location>
        <begin position="450"/>
        <end position="463"/>
    </location>
</feature>
<reference evidence="2 3" key="1">
    <citation type="submission" date="2017-12" db="EMBL/GenBank/DDBJ databases">
        <title>High-resolution comparative analysis of great ape genomes.</title>
        <authorList>
            <person name="Pollen A."/>
            <person name="Hastie A."/>
            <person name="Hormozdiari F."/>
            <person name="Dougherty M."/>
            <person name="Liu R."/>
            <person name="Chaisson M."/>
            <person name="Hoppe E."/>
            <person name="Hill C."/>
            <person name="Pang A."/>
            <person name="Hillier L."/>
            <person name="Baker C."/>
            <person name="Armstrong J."/>
            <person name="Shendure J."/>
            <person name="Paten B."/>
            <person name="Wilson R."/>
            <person name="Chao H."/>
            <person name="Schneider V."/>
            <person name="Ventura M."/>
            <person name="Kronenberg Z."/>
            <person name="Murali S."/>
            <person name="Gordon D."/>
            <person name="Cantsilieris S."/>
            <person name="Munson K."/>
            <person name="Nelson B."/>
            <person name="Raja A."/>
            <person name="Underwood J."/>
            <person name="Diekhans M."/>
            <person name="Fiddes I."/>
            <person name="Haussler D."/>
            <person name="Eichler E."/>
        </authorList>
    </citation>
    <scope>NUCLEOTIDE SEQUENCE [LARGE SCALE GENOMIC DNA]</scope>
    <source>
        <strain evidence="2">Yerkes chimp pedigree #C0471</strain>
    </source>
</reference>
<feature type="region of interest" description="Disordered" evidence="1">
    <location>
        <begin position="448"/>
        <end position="467"/>
    </location>
</feature>
<dbReference type="EMBL" id="NBAG03000402">
    <property type="protein sequence ID" value="PNI28616.1"/>
    <property type="molecule type" value="Genomic_DNA"/>
</dbReference>
<feature type="compositionally biased region" description="Basic residues" evidence="1">
    <location>
        <begin position="1572"/>
        <end position="1590"/>
    </location>
</feature>
<protein>
    <submittedName>
        <fullName evidence="2">C2orf16 isoform 1</fullName>
    </submittedName>
</protein>
<feature type="compositionally biased region" description="Polar residues" evidence="1">
    <location>
        <begin position="1492"/>
        <end position="1508"/>
    </location>
</feature>
<proteinExistence type="predicted"/>
<feature type="compositionally biased region" description="Basic and acidic residues" evidence="1">
    <location>
        <begin position="1612"/>
        <end position="1622"/>
    </location>
</feature>
<feature type="compositionally biased region" description="Basic and acidic residues" evidence="1">
    <location>
        <begin position="1831"/>
        <end position="1853"/>
    </location>
</feature>
<feature type="compositionally biased region" description="Polar residues" evidence="1">
    <location>
        <begin position="1896"/>
        <end position="1905"/>
    </location>
</feature>
<dbReference type="PANTHER" id="PTHR33888:SF1">
    <property type="entry name" value="RIKEN CDNA 4932415D10 GENE"/>
    <property type="match status" value="1"/>
</dbReference>
<feature type="compositionally biased region" description="Basic and acidic residues" evidence="1">
    <location>
        <begin position="1532"/>
        <end position="1547"/>
    </location>
</feature>
<feature type="compositionally biased region" description="Basic and acidic residues" evidence="1">
    <location>
        <begin position="1560"/>
        <end position="1571"/>
    </location>
</feature>
<feature type="compositionally biased region" description="Basic and acidic residues" evidence="1">
    <location>
        <begin position="1640"/>
        <end position="1654"/>
    </location>
</feature>
<organism evidence="2 3">
    <name type="scientific">Pan troglodytes</name>
    <name type="common">Chimpanzee</name>
    <dbReference type="NCBI Taxonomy" id="9598"/>
    <lineage>
        <taxon>Eukaryota</taxon>
        <taxon>Metazoa</taxon>
        <taxon>Chordata</taxon>
        <taxon>Craniata</taxon>
        <taxon>Vertebrata</taxon>
        <taxon>Euteleostomi</taxon>
        <taxon>Mammalia</taxon>
        <taxon>Eutheria</taxon>
        <taxon>Euarchontoglires</taxon>
        <taxon>Primates</taxon>
        <taxon>Haplorrhini</taxon>
        <taxon>Catarrhini</taxon>
        <taxon>Hominidae</taxon>
        <taxon>Pan</taxon>
    </lineage>
</organism>
<accession>A0A2J8K0R3</accession>
<dbReference type="Proteomes" id="UP000236370">
    <property type="component" value="Unassembled WGS sequence"/>
</dbReference>
<gene>
    <name evidence="2" type="ORF">CK820_G0042568</name>
</gene>
<feature type="compositionally biased region" description="Polar residues" evidence="1">
    <location>
        <begin position="1205"/>
        <end position="1226"/>
    </location>
</feature>
<feature type="compositionally biased region" description="Basic and acidic residues" evidence="1">
    <location>
        <begin position="1867"/>
        <end position="1877"/>
    </location>
</feature>
<comment type="caution">
    <text evidence="2">The sequence shown here is derived from an EMBL/GenBank/DDBJ whole genome shotgun (WGS) entry which is preliminary data.</text>
</comment>